<dbReference type="PANTHER" id="PTHR35011:SF2">
    <property type="entry name" value="2,3-DIKETO-L-GULONATE TRAP TRANSPORTER SMALL PERMEASE PROTEIN YIAM"/>
    <property type="match status" value="1"/>
</dbReference>
<dbReference type="PANTHER" id="PTHR35011">
    <property type="entry name" value="2,3-DIKETO-L-GULONATE TRAP TRANSPORTER SMALL PERMEASE PROTEIN YIAM"/>
    <property type="match status" value="1"/>
</dbReference>
<dbReference type="InterPro" id="IPR007387">
    <property type="entry name" value="TRAP_DctQ"/>
</dbReference>
<feature type="transmembrane region" description="Helical" evidence="9">
    <location>
        <begin position="75"/>
        <end position="96"/>
    </location>
</feature>
<accession>A0A7V4WKZ1</accession>
<keyword evidence="5 9" id="KW-0812">Transmembrane</keyword>
<evidence type="ECO:0000256" key="9">
    <source>
        <dbReference type="SAM" id="Phobius"/>
    </source>
</evidence>
<proteinExistence type="inferred from homology"/>
<dbReference type="AlphaFoldDB" id="A0A7V4WKZ1"/>
<dbReference type="GO" id="GO:0015740">
    <property type="term" value="P:C4-dicarboxylate transport"/>
    <property type="evidence" value="ECO:0007669"/>
    <property type="project" value="TreeGrafter"/>
</dbReference>
<sequence length="160" mass="18222">MEVVVALAFVLMLFLVVAQVLIRYVLPFSVPWTEEAARYTLMFITFLGATVALRKGDHICVSTFLERMSPRAQRVFYIAFVPVMLAFLSIVLYGSSVMARQMWRSPVGSIGWLRMGHLYIISFVGSLLMIVALFLWSREILHSARELPKCADRGGERWNS</sequence>
<feature type="transmembrane region" description="Helical" evidence="9">
    <location>
        <begin position="116"/>
        <end position="136"/>
    </location>
</feature>
<dbReference type="EMBL" id="DTIY01000052">
    <property type="protein sequence ID" value="HGY39636.1"/>
    <property type="molecule type" value="Genomic_DNA"/>
</dbReference>
<dbReference type="InterPro" id="IPR055348">
    <property type="entry name" value="DctQ"/>
</dbReference>
<organism evidence="11">
    <name type="scientific">Candidatus Caldatribacterium saccharofermentans</name>
    <dbReference type="NCBI Taxonomy" id="1454753"/>
    <lineage>
        <taxon>Bacteria</taxon>
        <taxon>Pseudomonadati</taxon>
        <taxon>Atribacterota</taxon>
        <taxon>Atribacteria</taxon>
        <taxon>Atribacterales</taxon>
        <taxon>Candidatus Caldatribacteriaceae</taxon>
        <taxon>Candidatus Caldatribacterium</taxon>
    </lineage>
</organism>
<keyword evidence="3" id="KW-1003">Cell membrane</keyword>
<keyword evidence="2" id="KW-0813">Transport</keyword>
<evidence type="ECO:0000256" key="3">
    <source>
        <dbReference type="ARBA" id="ARBA00022475"/>
    </source>
</evidence>
<name>A0A7V4WKZ1_9BACT</name>
<feature type="domain" description="Tripartite ATP-independent periplasmic transporters DctQ component" evidence="10">
    <location>
        <begin position="12"/>
        <end position="133"/>
    </location>
</feature>
<dbReference type="GO" id="GO:0005886">
    <property type="term" value="C:plasma membrane"/>
    <property type="evidence" value="ECO:0007669"/>
    <property type="project" value="UniProtKB-SubCell"/>
</dbReference>
<comment type="subcellular location">
    <subcellularLocation>
        <location evidence="1">Cell inner membrane</location>
        <topology evidence="1">Multi-pass membrane protein</topology>
    </subcellularLocation>
</comment>
<dbReference type="Pfam" id="PF04290">
    <property type="entry name" value="DctQ"/>
    <property type="match status" value="1"/>
</dbReference>
<evidence type="ECO:0000313" key="11">
    <source>
        <dbReference type="EMBL" id="HGY39636.1"/>
    </source>
</evidence>
<evidence type="ECO:0000256" key="5">
    <source>
        <dbReference type="ARBA" id="ARBA00022692"/>
    </source>
</evidence>
<evidence type="ECO:0000256" key="8">
    <source>
        <dbReference type="ARBA" id="ARBA00038436"/>
    </source>
</evidence>
<keyword evidence="4" id="KW-0997">Cell inner membrane</keyword>
<evidence type="ECO:0000256" key="2">
    <source>
        <dbReference type="ARBA" id="ARBA00022448"/>
    </source>
</evidence>
<gene>
    <name evidence="11" type="ORF">ENW11_07530</name>
</gene>
<evidence type="ECO:0000256" key="4">
    <source>
        <dbReference type="ARBA" id="ARBA00022519"/>
    </source>
</evidence>
<evidence type="ECO:0000259" key="10">
    <source>
        <dbReference type="Pfam" id="PF04290"/>
    </source>
</evidence>
<protein>
    <submittedName>
        <fullName evidence="11">TRAP transporter small permease subunit</fullName>
    </submittedName>
</protein>
<keyword evidence="7 9" id="KW-0472">Membrane</keyword>
<reference evidence="11" key="1">
    <citation type="journal article" date="2020" name="mSystems">
        <title>Genome- and Community-Level Interaction Insights into Carbon Utilization and Element Cycling Functions of Hydrothermarchaeota in Hydrothermal Sediment.</title>
        <authorList>
            <person name="Zhou Z."/>
            <person name="Liu Y."/>
            <person name="Xu W."/>
            <person name="Pan J."/>
            <person name="Luo Z.H."/>
            <person name="Li M."/>
        </authorList>
    </citation>
    <scope>NUCLEOTIDE SEQUENCE [LARGE SCALE GENOMIC DNA]</scope>
    <source>
        <strain evidence="11">SpSt-82</strain>
    </source>
</reference>
<feature type="transmembrane region" description="Helical" evidence="9">
    <location>
        <begin position="37"/>
        <end position="54"/>
    </location>
</feature>
<evidence type="ECO:0000256" key="6">
    <source>
        <dbReference type="ARBA" id="ARBA00022989"/>
    </source>
</evidence>
<keyword evidence="6 9" id="KW-1133">Transmembrane helix</keyword>
<evidence type="ECO:0000256" key="1">
    <source>
        <dbReference type="ARBA" id="ARBA00004429"/>
    </source>
</evidence>
<dbReference type="GO" id="GO:0022857">
    <property type="term" value="F:transmembrane transporter activity"/>
    <property type="evidence" value="ECO:0007669"/>
    <property type="project" value="TreeGrafter"/>
</dbReference>
<comment type="caution">
    <text evidence="11">The sequence shown here is derived from an EMBL/GenBank/DDBJ whole genome shotgun (WGS) entry which is preliminary data.</text>
</comment>
<evidence type="ECO:0000256" key="7">
    <source>
        <dbReference type="ARBA" id="ARBA00023136"/>
    </source>
</evidence>
<comment type="similarity">
    <text evidence="8">Belongs to the TRAP transporter small permease family.</text>
</comment>